<organism evidence="1 2">
    <name type="scientific">Gossypium stocksii</name>
    <dbReference type="NCBI Taxonomy" id="47602"/>
    <lineage>
        <taxon>Eukaryota</taxon>
        <taxon>Viridiplantae</taxon>
        <taxon>Streptophyta</taxon>
        <taxon>Embryophyta</taxon>
        <taxon>Tracheophyta</taxon>
        <taxon>Spermatophyta</taxon>
        <taxon>Magnoliopsida</taxon>
        <taxon>eudicotyledons</taxon>
        <taxon>Gunneridae</taxon>
        <taxon>Pentapetalae</taxon>
        <taxon>rosids</taxon>
        <taxon>malvids</taxon>
        <taxon>Malvales</taxon>
        <taxon>Malvaceae</taxon>
        <taxon>Malvoideae</taxon>
        <taxon>Gossypium</taxon>
    </lineage>
</organism>
<evidence type="ECO:0000313" key="1">
    <source>
        <dbReference type="EMBL" id="KAH1098011.1"/>
    </source>
</evidence>
<dbReference type="EMBL" id="JAIQCV010000005">
    <property type="protein sequence ID" value="KAH1098011.1"/>
    <property type="molecule type" value="Genomic_DNA"/>
</dbReference>
<accession>A0A9D3VXE4</accession>
<evidence type="ECO:0000313" key="2">
    <source>
        <dbReference type="Proteomes" id="UP000828251"/>
    </source>
</evidence>
<evidence type="ECO:0008006" key="3">
    <source>
        <dbReference type="Google" id="ProtNLM"/>
    </source>
</evidence>
<name>A0A9D3VXE4_9ROSI</name>
<proteinExistence type="predicted"/>
<comment type="caution">
    <text evidence="1">The sequence shown here is derived from an EMBL/GenBank/DDBJ whole genome shotgun (WGS) entry which is preliminary data.</text>
</comment>
<keyword evidence="2" id="KW-1185">Reference proteome</keyword>
<dbReference type="OrthoDB" id="1935611at2759"/>
<dbReference type="Proteomes" id="UP000828251">
    <property type="component" value="Unassembled WGS sequence"/>
</dbReference>
<protein>
    <recommendedName>
        <fullName evidence="3">Reverse transcriptase domain-containing protein</fullName>
    </recommendedName>
</protein>
<reference evidence="1 2" key="1">
    <citation type="journal article" date="2021" name="Plant Biotechnol. J.">
        <title>Multi-omics assisted identification of the key and species-specific regulatory components of drought-tolerant mechanisms in Gossypium stocksii.</title>
        <authorList>
            <person name="Yu D."/>
            <person name="Ke L."/>
            <person name="Zhang D."/>
            <person name="Wu Y."/>
            <person name="Sun Y."/>
            <person name="Mei J."/>
            <person name="Sun J."/>
            <person name="Sun Y."/>
        </authorList>
    </citation>
    <scope>NUCLEOTIDE SEQUENCE [LARGE SCALE GENOMIC DNA]</scope>
    <source>
        <strain evidence="2">cv. E1</strain>
        <tissue evidence="1">Leaf</tissue>
    </source>
</reference>
<gene>
    <name evidence="1" type="ORF">J1N35_014932</name>
</gene>
<sequence length="101" mass="11217">MNVLSRLLKGAVKHGVFKYHPKCLRLQLSHLSFANDLLVFAKSNANSVVGIWCILKESYQFSGVQLNASKSELFVVGVSKEELEIMKSITSSILLNYLCGI</sequence>
<dbReference type="AlphaFoldDB" id="A0A9D3VXE4"/>